<keyword evidence="10" id="KW-0028">Amino-acid biosynthesis</keyword>
<dbReference type="InterPro" id="IPR045865">
    <property type="entry name" value="ACT-like_dom_sf"/>
</dbReference>
<keyword evidence="24" id="KW-1185">Reference proteome</keyword>
<keyword evidence="15" id="KW-0511">Multifunctional enzyme</keyword>
<dbReference type="NCBIfam" id="NF008865">
    <property type="entry name" value="PRK11898.1"/>
    <property type="match status" value="1"/>
</dbReference>
<dbReference type="PROSITE" id="PS51671">
    <property type="entry name" value="ACT"/>
    <property type="match status" value="1"/>
</dbReference>
<evidence type="ECO:0000256" key="15">
    <source>
        <dbReference type="ARBA" id="ARBA00023268"/>
    </source>
</evidence>
<dbReference type="InterPro" id="IPR002701">
    <property type="entry name" value="CM_II_prokaryot"/>
</dbReference>
<dbReference type="PROSITE" id="PS00858">
    <property type="entry name" value="PREPHENATE_DEHYDR_2"/>
    <property type="match status" value="1"/>
</dbReference>
<comment type="pathway">
    <text evidence="5">Metabolic intermediate biosynthesis; prephenate biosynthesis; prephenate from chorismate: step 1/1.</text>
</comment>
<dbReference type="OrthoDB" id="9802281at2"/>
<evidence type="ECO:0000256" key="1">
    <source>
        <dbReference type="ARBA" id="ARBA00000824"/>
    </source>
</evidence>
<dbReference type="InterPro" id="IPR001086">
    <property type="entry name" value="Preph_deHydtase"/>
</dbReference>
<evidence type="ECO:0000256" key="10">
    <source>
        <dbReference type="ARBA" id="ARBA00022605"/>
    </source>
</evidence>
<dbReference type="EMBL" id="SMGG01000003">
    <property type="protein sequence ID" value="TCK61836.1"/>
    <property type="molecule type" value="Genomic_DNA"/>
</dbReference>
<dbReference type="Pfam" id="PF00800">
    <property type="entry name" value="PDT"/>
    <property type="match status" value="1"/>
</dbReference>
<dbReference type="InterPro" id="IPR002912">
    <property type="entry name" value="ACT_dom"/>
</dbReference>
<keyword evidence="11" id="KW-0057">Aromatic amino acid biosynthesis</keyword>
<dbReference type="UniPathway" id="UPA00121">
    <property type="reaction ID" value="UER00345"/>
</dbReference>
<comment type="subcellular location">
    <subcellularLocation>
        <location evidence="3">Cytoplasm</location>
    </subcellularLocation>
</comment>
<dbReference type="Gene3D" id="1.20.59.10">
    <property type="entry name" value="Chorismate mutase"/>
    <property type="match status" value="1"/>
</dbReference>
<feature type="site" description="Essential for prephenate dehydratase activity" evidence="19">
    <location>
        <position position="256"/>
    </location>
</feature>
<evidence type="ECO:0000256" key="12">
    <source>
        <dbReference type="ARBA" id="ARBA00023222"/>
    </source>
</evidence>
<comment type="catalytic activity">
    <reaction evidence="18">
        <text>prephenate + H(+) = 3-phenylpyruvate + CO2 + H2O</text>
        <dbReference type="Rhea" id="RHEA:21648"/>
        <dbReference type="ChEBI" id="CHEBI:15377"/>
        <dbReference type="ChEBI" id="CHEBI:15378"/>
        <dbReference type="ChEBI" id="CHEBI:16526"/>
        <dbReference type="ChEBI" id="CHEBI:18005"/>
        <dbReference type="ChEBI" id="CHEBI:29934"/>
        <dbReference type="EC" id="4.2.1.51"/>
    </reaction>
</comment>
<keyword evidence="13" id="KW-0413">Isomerase</keyword>
<evidence type="ECO:0000259" key="21">
    <source>
        <dbReference type="PROSITE" id="PS51171"/>
    </source>
</evidence>
<evidence type="ECO:0000313" key="24">
    <source>
        <dbReference type="Proteomes" id="UP000294614"/>
    </source>
</evidence>
<evidence type="ECO:0000256" key="6">
    <source>
        <dbReference type="ARBA" id="ARBA00012404"/>
    </source>
</evidence>
<dbReference type="GO" id="GO:0009094">
    <property type="term" value="P:L-phenylalanine biosynthetic process"/>
    <property type="evidence" value="ECO:0007669"/>
    <property type="project" value="UniProtKB-UniPathway"/>
</dbReference>
<dbReference type="InterPro" id="IPR036979">
    <property type="entry name" value="CM_dom_sf"/>
</dbReference>
<dbReference type="SMART" id="SM00830">
    <property type="entry name" value="CM_2"/>
    <property type="match status" value="1"/>
</dbReference>
<evidence type="ECO:0000256" key="5">
    <source>
        <dbReference type="ARBA" id="ARBA00004817"/>
    </source>
</evidence>
<feature type="domain" description="Chorismate mutase" evidence="20">
    <location>
        <begin position="1"/>
        <end position="88"/>
    </location>
</feature>
<dbReference type="GO" id="GO:0004106">
    <property type="term" value="F:chorismate mutase activity"/>
    <property type="evidence" value="ECO:0007669"/>
    <property type="project" value="UniProtKB-EC"/>
</dbReference>
<dbReference type="GO" id="GO:0004664">
    <property type="term" value="F:prephenate dehydratase activity"/>
    <property type="evidence" value="ECO:0007669"/>
    <property type="project" value="UniProtKB-EC"/>
</dbReference>
<evidence type="ECO:0000259" key="22">
    <source>
        <dbReference type="PROSITE" id="PS51671"/>
    </source>
</evidence>
<dbReference type="UniPathway" id="UPA00120">
    <property type="reaction ID" value="UER00203"/>
</dbReference>
<evidence type="ECO:0000256" key="4">
    <source>
        <dbReference type="ARBA" id="ARBA00004741"/>
    </source>
</evidence>
<gene>
    <name evidence="23" type="ORF">C8D98_0342</name>
</gene>
<dbReference type="NCBIfam" id="TIGR01807">
    <property type="entry name" value="CM_P2"/>
    <property type="match status" value="1"/>
</dbReference>
<dbReference type="InterPro" id="IPR008242">
    <property type="entry name" value="Chor_mutase/pphenate_deHydtase"/>
</dbReference>
<evidence type="ECO:0000256" key="18">
    <source>
        <dbReference type="ARBA" id="ARBA00047848"/>
    </source>
</evidence>
<evidence type="ECO:0000256" key="2">
    <source>
        <dbReference type="ARBA" id="ARBA00002364"/>
    </source>
</evidence>
<comment type="catalytic activity">
    <reaction evidence="1">
        <text>chorismate = prephenate</text>
        <dbReference type="Rhea" id="RHEA:13897"/>
        <dbReference type="ChEBI" id="CHEBI:29748"/>
        <dbReference type="ChEBI" id="CHEBI:29934"/>
        <dbReference type="EC" id="5.4.99.5"/>
    </reaction>
</comment>
<evidence type="ECO:0000256" key="17">
    <source>
        <dbReference type="ARBA" id="ARBA00031520"/>
    </source>
</evidence>
<dbReference type="InterPro" id="IPR010957">
    <property type="entry name" value="G/b/e-P-prot_chorismate_mutase"/>
</dbReference>
<dbReference type="Pfam" id="PF01842">
    <property type="entry name" value="ACT"/>
    <property type="match status" value="1"/>
</dbReference>
<dbReference type="GO" id="GO:0005737">
    <property type="term" value="C:cytoplasm"/>
    <property type="evidence" value="ECO:0007669"/>
    <property type="project" value="UniProtKB-SubCell"/>
</dbReference>
<sequence length="356" mass="39728">MDELDKHRQNIDDIDQQILDLLNRRANEAMHIGEIKKAAGQPLYVPSREKKIFERLTGLNKGPFPNDALRSVYREIISASLSLEEVQKVGYLGPEGTFTNMAAIKQFGLSATLIPIRNIPEVFDSVERGRLAFGIVPVENSLEGIVNHTLDTFTTSNLKICGEIFLEISHNLMNRTGNFEDVQVIYSHYQAIGQCRKWLAANCPDIPVHEIDSTAKAAELASKDETVAAISSEMAQLKYNLRVVEKSIEDNPNNFTRFLLIGNYEPLPTGNDKTSIVFSVAHKAGSLYEALSVLANADINMTKIESRPSRQKAWEYVFFVDVEGHIADNRLKTALSGLSEHTAFFKVLGSYPKGEK</sequence>
<dbReference type="PROSITE" id="PS00857">
    <property type="entry name" value="PREPHENATE_DEHYDR_1"/>
    <property type="match status" value="1"/>
</dbReference>
<dbReference type="FunFam" id="3.30.70.260:FF:000012">
    <property type="entry name" value="Prephenate dehydratase"/>
    <property type="match status" value="1"/>
</dbReference>
<dbReference type="PROSITE" id="PS51168">
    <property type="entry name" value="CHORISMATE_MUT_2"/>
    <property type="match status" value="1"/>
</dbReference>
<evidence type="ECO:0000313" key="23">
    <source>
        <dbReference type="EMBL" id="TCK61836.1"/>
    </source>
</evidence>
<evidence type="ECO:0000256" key="8">
    <source>
        <dbReference type="ARBA" id="ARBA00014401"/>
    </source>
</evidence>
<protein>
    <recommendedName>
        <fullName evidence="8">Bifunctional chorismate mutase/prephenate dehydratase</fullName>
        <ecNumber evidence="7">4.2.1.51</ecNumber>
        <ecNumber evidence="6">5.4.99.5</ecNumber>
    </recommendedName>
    <alternativeName>
        <fullName evidence="17">Chorismate mutase-prephenate dehydratase</fullName>
    </alternativeName>
    <alternativeName>
        <fullName evidence="16">p-protein</fullName>
    </alternativeName>
</protein>
<evidence type="ECO:0000256" key="14">
    <source>
        <dbReference type="ARBA" id="ARBA00023239"/>
    </source>
</evidence>
<dbReference type="Pfam" id="PF01817">
    <property type="entry name" value="CM_2"/>
    <property type="match status" value="1"/>
</dbReference>
<name>A0A4R1KBG5_9BACT</name>
<comment type="pathway">
    <text evidence="4">Amino-acid biosynthesis; L-phenylalanine biosynthesis; phenylpyruvate from prephenate: step 1/1.</text>
</comment>
<dbReference type="SUPFAM" id="SSF55021">
    <property type="entry name" value="ACT-like"/>
    <property type="match status" value="1"/>
</dbReference>
<evidence type="ECO:0000256" key="3">
    <source>
        <dbReference type="ARBA" id="ARBA00004496"/>
    </source>
</evidence>
<dbReference type="InterPro" id="IPR036263">
    <property type="entry name" value="Chorismate_II_sf"/>
</dbReference>
<dbReference type="AlphaFoldDB" id="A0A4R1KBG5"/>
<dbReference type="FunFam" id="3.40.190.10:FF:000029">
    <property type="entry name" value="Chorismate mutase/Prephenate dehydratase"/>
    <property type="match status" value="1"/>
</dbReference>
<dbReference type="InterPro" id="IPR018528">
    <property type="entry name" value="Preph_deHydtase_CS"/>
</dbReference>
<dbReference type="EC" id="5.4.99.5" evidence="6"/>
<dbReference type="RefSeq" id="WP_132871444.1">
    <property type="nucleotide sequence ID" value="NZ_JAJUHT010000002.1"/>
</dbReference>
<dbReference type="PANTHER" id="PTHR21022">
    <property type="entry name" value="PREPHENATE DEHYDRATASE P PROTEIN"/>
    <property type="match status" value="1"/>
</dbReference>
<proteinExistence type="predicted"/>
<dbReference type="CDD" id="cd13630">
    <property type="entry name" value="PBP2_PDT_1"/>
    <property type="match status" value="1"/>
</dbReference>
<evidence type="ECO:0000259" key="20">
    <source>
        <dbReference type="PROSITE" id="PS51168"/>
    </source>
</evidence>
<evidence type="ECO:0000256" key="19">
    <source>
        <dbReference type="PIRSR" id="PIRSR001500-2"/>
    </source>
</evidence>
<comment type="function">
    <text evidence="2">Catalyzes the Claisen rearrangement of chorismate to prephenate and the decarboxylation/dehydration of prephenate to phenylpyruvate.</text>
</comment>
<dbReference type="Gene3D" id="3.30.70.260">
    <property type="match status" value="1"/>
</dbReference>
<keyword evidence="12" id="KW-0584">Phenylalanine biosynthesis</keyword>
<keyword evidence="14" id="KW-0456">Lyase</keyword>
<accession>A0A4R1KBG5</accession>
<evidence type="ECO:0000256" key="7">
    <source>
        <dbReference type="ARBA" id="ARBA00013147"/>
    </source>
</evidence>
<dbReference type="PIRSF" id="PIRSF001500">
    <property type="entry name" value="Chor_mut_pdt_Ppr"/>
    <property type="match status" value="1"/>
</dbReference>
<feature type="domain" description="ACT" evidence="22">
    <location>
        <begin position="275"/>
        <end position="352"/>
    </location>
</feature>
<dbReference type="GO" id="GO:0046417">
    <property type="term" value="P:chorismate metabolic process"/>
    <property type="evidence" value="ECO:0007669"/>
    <property type="project" value="InterPro"/>
</dbReference>
<keyword evidence="9" id="KW-0963">Cytoplasm</keyword>
<dbReference type="PANTHER" id="PTHR21022:SF19">
    <property type="entry name" value="PREPHENATE DEHYDRATASE-RELATED"/>
    <property type="match status" value="1"/>
</dbReference>
<evidence type="ECO:0000256" key="16">
    <source>
        <dbReference type="ARBA" id="ARBA00031175"/>
    </source>
</evidence>
<dbReference type="Proteomes" id="UP000294614">
    <property type="component" value="Unassembled WGS sequence"/>
</dbReference>
<comment type="caution">
    <text evidence="23">The sequence shown here is derived from an EMBL/GenBank/DDBJ whole genome shotgun (WGS) entry which is preliminary data.</text>
</comment>
<evidence type="ECO:0000256" key="11">
    <source>
        <dbReference type="ARBA" id="ARBA00023141"/>
    </source>
</evidence>
<evidence type="ECO:0000256" key="13">
    <source>
        <dbReference type="ARBA" id="ARBA00023235"/>
    </source>
</evidence>
<evidence type="ECO:0000256" key="9">
    <source>
        <dbReference type="ARBA" id="ARBA00022490"/>
    </source>
</evidence>
<dbReference type="SUPFAM" id="SSF48600">
    <property type="entry name" value="Chorismate mutase II"/>
    <property type="match status" value="1"/>
</dbReference>
<dbReference type="CDD" id="cd04905">
    <property type="entry name" value="ACT_CM-PDT"/>
    <property type="match status" value="1"/>
</dbReference>
<dbReference type="Gene3D" id="3.40.190.10">
    <property type="entry name" value="Periplasmic binding protein-like II"/>
    <property type="match status" value="2"/>
</dbReference>
<reference evidence="23 24" key="1">
    <citation type="submission" date="2019-03" db="EMBL/GenBank/DDBJ databases">
        <title>Genomic Encyclopedia of Type Strains, Phase IV (KMG-IV): sequencing the most valuable type-strain genomes for metagenomic binning, comparative biology and taxonomic classification.</title>
        <authorList>
            <person name="Goeker M."/>
        </authorList>
    </citation>
    <scope>NUCLEOTIDE SEQUENCE [LARGE SCALE GENOMIC DNA]</scope>
    <source>
        <strain evidence="23 24">DSM 24984</strain>
    </source>
</reference>
<organism evidence="23 24">
    <name type="scientific">Seleniivibrio woodruffii</name>
    <dbReference type="NCBI Taxonomy" id="1078050"/>
    <lineage>
        <taxon>Bacteria</taxon>
        <taxon>Pseudomonadati</taxon>
        <taxon>Deferribacterota</taxon>
        <taxon>Deferribacteres</taxon>
        <taxon>Deferribacterales</taxon>
        <taxon>Geovibrionaceae</taxon>
        <taxon>Seleniivibrio</taxon>
    </lineage>
</organism>
<dbReference type="EC" id="4.2.1.51" evidence="7"/>
<dbReference type="PROSITE" id="PS51171">
    <property type="entry name" value="PREPHENATE_DEHYDR_3"/>
    <property type="match status" value="1"/>
</dbReference>
<feature type="domain" description="Prephenate dehydratase" evidence="21">
    <location>
        <begin position="88"/>
        <end position="263"/>
    </location>
</feature>
<dbReference type="SUPFAM" id="SSF53850">
    <property type="entry name" value="Periplasmic binding protein-like II"/>
    <property type="match status" value="1"/>
</dbReference>